<organism evidence="1 2">
    <name type="scientific">Sphingobacterium oryzagri</name>
    <dbReference type="NCBI Taxonomy" id="3025669"/>
    <lineage>
        <taxon>Bacteria</taxon>
        <taxon>Pseudomonadati</taxon>
        <taxon>Bacteroidota</taxon>
        <taxon>Sphingobacteriia</taxon>
        <taxon>Sphingobacteriales</taxon>
        <taxon>Sphingobacteriaceae</taxon>
        <taxon>Sphingobacterium</taxon>
    </lineage>
</organism>
<gene>
    <name evidence="1" type="ORF">PQ465_06315</name>
</gene>
<evidence type="ECO:0000313" key="1">
    <source>
        <dbReference type="EMBL" id="WDF69986.1"/>
    </source>
</evidence>
<reference evidence="1 2" key="1">
    <citation type="submission" date="2023-02" db="EMBL/GenBank/DDBJ databases">
        <title>Genome sequence of Sphingobacterium sp. KACC 22765.</title>
        <authorList>
            <person name="Kim S."/>
            <person name="Heo J."/>
            <person name="Kwon S.-W."/>
        </authorList>
    </citation>
    <scope>NUCLEOTIDE SEQUENCE [LARGE SCALE GENOMIC DNA]</scope>
    <source>
        <strain evidence="1 2">KACC 22765</strain>
    </source>
</reference>
<dbReference type="Proteomes" id="UP001221558">
    <property type="component" value="Chromosome"/>
</dbReference>
<sequence>MEKQVGKVKREQLLAMGLSFKYFTNAIEDAKGQIYWFVYEYGYVALDEDFFLLVKQNIGDDADM</sequence>
<evidence type="ECO:0000313" key="2">
    <source>
        <dbReference type="Proteomes" id="UP001221558"/>
    </source>
</evidence>
<dbReference type="RefSeq" id="WP_274268694.1">
    <property type="nucleotide sequence ID" value="NZ_CP117880.1"/>
</dbReference>
<dbReference type="EMBL" id="CP117880">
    <property type="protein sequence ID" value="WDF69986.1"/>
    <property type="molecule type" value="Genomic_DNA"/>
</dbReference>
<protein>
    <submittedName>
        <fullName evidence="1">Uncharacterized protein</fullName>
    </submittedName>
</protein>
<accession>A0ABY7WNJ6</accession>
<keyword evidence="2" id="KW-1185">Reference proteome</keyword>
<name>A0ABY7WNJ6_9SPHI</name>
<proteinExistence type="predicted"/>